<dbReference type="CDD" id="cd05332">
    <property type="entry name" value="11beta-HSD1_like_SDR_c"/>
    <property type="match status" value="1"/>
</dbReference>
<keyword evidence="4" id="KW-1185">Reference proteome</keyword>
<dbReference type="InterPro" id="IPR002347">
    <property type="entry name" value="SDR_fam"/>
</dbReference>
<dbReference type="STRING" id="46731.A0A3M6U6M9"/>
<dbReference type="Gene3D" id="3.40.50.720">
    <property type="entry name" value="NAD(P)-binding Rossmann-like Domain"/>
    <property type="match status" value="2"/>
</dbReference>
<feature type="transmembrane region" description="Helical" evidence="2">
    <location>
        <begin position="32"/>
        <end position="49"/>
    </location>
</feature>
<keyword evidence="2" id="KW-0812">Transmembrane</keyword>
<dbReference type="FunFam" id="3.40.50.720:FF:000084">
    <property type="entry name" value="Short-chain dehydrogenase reductase"/>
    <property type="match status" value="2"/>
</dbReference>
<dbReference type="SUPFAM" id="SSF51735">
    <property type="entry name" value="NAD(P)-binding Rossmann-fold domains"/>
    <property type="match status" value="2"/>
</dbReference>
<dbReference type="PANTHER" id="PTHR44269">
    <property type="entry name" value="DEHYDROGENASE/REDUCTASE SDR FAMILY MEMBER 7-RELATED"/>
    <property type="match status" value="1"/>
</dbReference>
<keyword evidence="2" id="KW-1133">Transmembrane helix</keyword>
<dbReference type="InterPro" id="IPR020904">
    <property type="entry name" value="Sc_DH/Rdtase_CS"/>
</dbReference>
<protein>
    <recommendedName>
        <fullName evidence="5">Dehydrogenase/reductase SDR family member 7</fullName>
    </recommendedName>
</protein>
<proteinExistence type="predicted"/>
<evidence type="ECO:0000256" key="1">
    <source>
        <dbReference type="ARBA" id="ARBA00023002"/>
    </source>
</evidence>
<dbReference type="PRINTS" id="PR00081">
    <property type="entry name" value="GDHRDH"/>
</dbReference>
<dbReference type="PANTHER" id="PTHR44269:SF1">
    <property type="entry name" value="DEHYDROGENASE_REDUCTASE SDR FAMILY MEMBER 7"/>
    <property type="match status" value="1"/>
</dbReference>
<name>A0A3M6U6M9_POCDA</name>
<dbReference type="PROSITE" id="PS00061">
    <property type="entry name" value="ADH_SHORT"/>
    <property type="match status" value="2"/>
</dbReference>
<reference evidence="3 4" key="1">
    <citation type="journal article" date="2018" name="Sci. Rep.">
        <title>Comparative analysis of the Pocillopora damicornis genome highlights role of immune system in coral evolution.</title>
        <authorList>
            <person name="Cunning R."/>
            <person name="Bay R.A."/>
            <person name="Gillette P."/>
            <person name="Baker A.C."/>
            <person name="Traylor-Knowles N."/>
        </authorList>
    </citation>
    <scope>NUCLEOTIDE SEQUENCE [LARGE SCALE GENOMIC DNA]</scope>
    <source>
        <strain evidence="3">RSMAS</strain>
        <tissue evidence="3">Whole animal</tissue>
    </source>
</reference>
<dbReference type="GO" id="GO:0016491">
    <property type="term" value="F:oxidoreductase activity"/>
    <property type="evidence" value="ECO:0007669"/>
    <property type="project" value="UniProtKB-KW"/>
</dbReference>
<evidence type="ECO:0000313" key="3">
    <source>
        <dbReference type="EMBL" id="RMX49342.1"/>
    </source>
</evidence>
<dbReference type="InterPro" id="IPR053011">
    <property type="entry name" value="SDR_family_member_7"/>
</dbReference>
<organism evidence="3 4">
    <name type="scientific">Pocillopora damicornis</name>
    <name type="common">Cauliflower coral</name>
    <name type="synonym">Millepora damicornis</name>
    <dbReference type="NCBI Taxonomy" id="46731"/>
    <lineage>
        <taxon>Eukaryota</taxon>
        <taxon>Metazoa</taxon>
        <taxon>Cnidaria</taxon>
        <taxon>Anthozoa</taxon>
        <taxon>Hexacorallia</taxon>
        <taxon>Scleractinia</taxon>
        <taxon>Astrocoeniina</taxon>
        <taxon>Pocilloporidae</taxon>
        <taxon>Pocillopora</taxon>
    </lineage>
</organism>
<dbReference type="OrthoDB" id="47007at2759"/>
<evidence type="ECO:0000256" key="2">
    <source>
        <dbReference type="SAM" id="Phobius"/>
    </source>
</evidence>
<evidence type="ECO:0008006" key="5">
    <source>
        <dbReference type="Google" id="ProtNLM"/>
    </source>
</evidence>
<accession>A0A3M6U6M9</accession>
<keyword evidence="1" id="KW-0560">Oxidoreductase</keyword>
<dbReference type="Proteomes" id="UP000275408">
    <property type="component" value="Unassembled WGS sequence"/>
</dbReference>
<dbReference type="AlphaFoldDB" id="A0A3M6U6M9"/>
<comment type="caution">
    <text evidence="3">The sequence shown here is derived from an EMBL/GenBank/DDBJ whole genome shotgun (WGS) entry which is preliminary data.</text>
</comment>
<evidence type="ECO:0000313" key="4">
    <source>
        <dbReference type="Proteomes" id="UP000275408"/>
    </source>
</evidence>
<sequence length="675" mass="75702">MERHNGQNDRKAVDRTTPLVSNQIFIEMGRNLLTAALLVPLVCILFFKYQDGDFTLMIYEKIGKDPSVALRGKVVWITGASSGIGEYLAYELTKHGCKLVLSARRKEKLDKIKKKCADIATGLDSSFKKDQEILVLPLDLVKYDTHENLTQDVLKHFGKIDILVNNGGRSQNSLVKNTPLEVDRALLDLNLIGTISLTKAVLPHMIDRHNGQVVIVSSILGKFGHPFVSTYCASKHALQGYFDSARIELAEHNVHVQTVLPGPVKSEVSLHAFTEDVKVEFKDSQDFLDIANKLGMSTERCARLMAVGMANNLDETWISENPSLVLQEVFDGGNKENVEKELVTRDFLVLETKRPDCEDMGDSNDGDFTLMIYEKISRDPGVALRGKVVWITGASSGIGEYLAYELAKYGCKLVLSARRKAELERVKEKCAAIANGLDSSFKKDQDILVLPLDLTEFESHEKLTQEVLKHFGKVDILVNNGARSQRSLVKKTSLEVDKALLDSNLIGTISLTKAVLPHMIARHYGQLVIVSSVLGKFGWPYGATYCASKHALQGYFDSARIELTEHNIRVQTVLPGPVKSNIGRHAFTEDVKVEFENTPNYREYEGKMPTERCAKLMVVGMANNLDELWISNNPMLLMTYANQYFPTVFKWYEFSVRIMEVYLTTPLLFRVHALH</sequence>
<dbReference type="EMBL" id="RCHS01002149">
    <property type="protein sequence ID" value="RMX49342.1"/>
    <property type="molecule type" value="Genomic_DNA"/>
</dbReference>
<dbReference type="InterPro" id="IPR036291">
    <property type="entry name" value="NAD(P)-bd_dom_sf"/>
</dbReference>
<keyword evidence="2" id="KW-0472">Membrane</keyword>
<dbReference type="PRINTS" id="PR00080">
    <property type="entry name" value="SDRFAMILY"/>
</dbReference>
<gene>
    <name evidence="3" type="ORF">pdam_00014432</name>
</gene>
<dbReference type="Pfam" id="PF00106">
    <property type="entry name" value="adh_short"/>
    <property type="match status" value="2"/>
</dbReference>